<reference evidence="2 3" key="1">
    <citation type="submission" date="2019-05" db="EMBL/GenBank/DDBJ databases">
        <title>Draft Whole-Genome sequence of the green sulfur bacterium Chlorobaculum thiosulfatiphilum DSM 249.</title>
        <authorList>
            <person name="Meyer T.E."/>
            <person name="Kyndt J.A."/>
        </authorList>
    </citation>
    <scope>NUCLEOTIDE SEQUENCE [LARGE SCALE GENOMIC DNA]</scope>
    <source>
        <strain evidence="2 3">DSM 249</strain>
    </source>
</reference>
<name>A0A5C4S357_CHLTI</name>
<comment type="caution">
    <text evidence="2">The sequence shown here is derived from an EMBL/GenBank/DDBJ whole genome shotgun (WGS) entry which is preliminary data.</text>
</comment>
<evidence type="ECO:0000259" key="1">
    <source>
        <dbReference type="Pfam" id="PF04765"/>
    </source>
</evidence>
<dbReference type="Proteomes" id="UP000308271">
    <property type="component" value="Unassembled WGS sequence"/>
</dbReference>
<dbReference type="OrthoDB" id="396512at2"/>
<sequence length="240" mass="28807">MNSRIVVYTALFGEYDDLKNPPEPIDGCDFVCFTNNRKLRSGAFDIRYFNIKDMDNTRRNRMVKLLPHRFFPDHEYSLYIDGSVSIKRADIRDFALRHLVKHDWAVFSHSSRNCIYEELEACIERQKDDPVTMRRQIEHYRRNGHPEKYGLTENTILLRRHNQPNIIRFSELWWQELQRHSKRDQLSFAYVARNEQLEYALLPGTIRNNDHFEIHTHKHKKTPVQKLLKSLKKGLQNNKI</sequence>
<proteinExistence type="predicted"/>
<dbReference type="Pfam" id="PF04765">
    <property type="entry name" value="TOD1_MUCI70"/>
    <property type="match status" value="1"/>
</dbReference>
<dbReference type="PANTHER" id="PTHR12956:SF17">
    <property type="entry name" value="OS01G0749100 PROTEIN"/>
    <property type="match status" value="1"/>
</dbReference>
<keyword evidence="3" id="KW-1185">Reference proteome</keyword>
<feature type="domain" description="TOD1/MUCI70 glycosyltransferase-like" evidence="1">
    <location>
        <begin position="55"/>
        <end position="193"/>
    </location>
</feature>
<evidence type="ECO:0000313" key="3">
    <source>
        <dbReference type="Proteomes" id="UP000308271"/>
    </source>
</evidence>
<organism evidence="2 3">
    <name type="scientific">Chlorobaculum thiosulfatiphilum</name>
    <name type="common">Chlorobium limicola f.sp. thiosulfatophilum</name>
    <dbReference type="NCBI Taxonomy" id="115852"/>
    <lineage>
        <taxon>Bacteria</taxon>
        <taxon>Pseudomonadati</taxon>
        <taxon>Chlorobiota</taxon>
        <taxon>Chlorobiia</taxon>
        <taxon>Chlorobiales</taxon>
        <taxon>Chlorobiaceae</taxon>
        <taxon>Chlorobaculum</taxon>
    </lineage>
</organism>
<dbReference type="PANTHER" id="PTHR12956">
    <property type="entry name" value="ALKALINE CERAMIDASE-RELATED"/>
    <property type="match status" value="1"/>
</dbReference>
<gene>
    <name evidence="2" type="ORF">FGF66_10245</name>
</gene>
<dbReference type="AlphaFoldDB" id="A0A5C4S357"/>
<protein>
    <submittedName>
        <fullName evidence="2">DUF616 domain-containing protein</fullName>
    </submittedName>
</protein>
<dbReference type="InterPro" id="IPR048354">
    <property type="entry name" value="TOD1_MUCI70_glycTrfase_dom"/>
</dbReference>
<dbReference type="InterPro" id="IPR006852">
    <property type="entry name" value="TOD1_MUCI70"/>
</dbReference>
<evidence type="ECO:0000313" key="2">
    <source>
        <dbReference type="EMBL" id="TNJ37582.1"/>
    </source>
</evidence>
<dbReference type="EMBL" id="VDCH01000026">
    <property type="protein sequence ID" value="TNJ37582.1"/>
    <property type="molecule type" value="Genomic_DNA"/>
</dbReference>
<accession>A0A5C4S357</accession>
<dbReference type="RefSeq" id="WP_139457546.1">
    <property type="nucleotide sequence ID" value="NZ_VDCH01000026.1"/>
</dbReference>